<reference evidence="2" key="1">
    <citation type="submission" date="2022-12" db="EMBL/GenBank/DDBJ databases">
        <title>Chromosome-level genome assembly of the bean flower thrips Megalurothrips usitatus.</title>
        <authorList>
            <person name="Ma L."/>
            <person name="Liu Q."/>
            <person name="Li H."/>
            <person name="Cai W."/>
        </authorList>
    </citation>
    <scope>NUCLEOTIDE SEQUENCE</scope>
    <source>
        <strain evidence="2">Cailab_2022a</strain>
    </source>
</reference>
<evidence type="ECO:0000313" key="3">
    <source>
        <dbReference type="Proteomes" id="UP001075354"/>
    </source>
</evidence>
<dbReference type="GO" id="GO:0005524">
    <property type="term" value="F:ATP binding"/>
    <property type="evidence" value="ECO:0007669"/>
    <property type="project" value="InterPro"/>
</dbReference>
<dbReference type="EMBL" id="JAPTSV010000007">
    <property type="protein sequence ID" value="KAJ1526104.1"/>
    <property type="molecule type" value="Genomic_DNA"/>
</dbReference>
<organism evidence="2 3">
    <name type="scientific">Megalurothrips usitatus</name>
    <name type="common">bean blossom thrips</name>
    <dbReference type="NCBI Taxonomy" id="439358"/>
    <lineage>
        <taxon>Eukaryota</taxon>
        <taxon>Metazoa</taxon>
        <taxon>Ecdysozoa</taxon>
        <taxon>Arthropoda</taxon>
        <taxon>Hexapoda</taxon>
        <taxon>Insecta</taxon>
        <taxon>Pterygota</taxon>
        <taxon>Neoptera</taxon>
        <taxon>Paraneoptera</taxon>
        <taxon>Thysanoptera</taxon>
        <taxon>Terebrantia</taxon>
        <taxon>Thripoidea</taxon>
        <taxon>Thripidae</taxon>
        <taxon>Megalurothrips</taxon>
    </lineage>
</organism>
<dbReference type="InterPro" id="IPR037380">
    <property type="entry name" value="DALRD3"/>
</dbReference>
<feature type="domain" description="DALR anticodon binding" evidence="1">
    <location>
        <begin position="305"/>
        <end position="437"/>
    </location>
</feature>
<dbReference type="Pfam" id="PF05746">
    <property type="entry name" value="DALR_1"/>
    <property type="match status" value="1"/>
</dbReference>
<gene>
    <name evidence="2" type="ORF">ONE63_009268</name>
</gene>
<sequence length="437" mass="48838">MAAPIPFMLVETVNNLYRYFGFDDSGIGENAVFQEPRMSRQNPNKCDLCFPLIPLGGCDAQVPGVLLFPEHRNFKVKINVEKVKEELPVVSEGWVIPVVSCSTSSNTLCILLDHANAFQNTISQILSESLKPSRLPCFEKVIGVSEDASLNDSGGADLTQLRTRLAFKSLCNVFSSLGYKIKFQTEGSDTLEGTSTPKYHICYKSVCPEKGAEQSLVHCGAVLDVASGVKANDICARDYYRLKKLLFENVAQERDTIQGNSSHSEILAEAEVAAELLGVKLHDHVSVSLSSSSDNVGIARGATFFLYNHVRLSCIRKKFEQEVECGNYSKLPDVSEVDFGLLSQNEEWELLLLTLQFSYWLVNCVRSKGKISLHPILVGMDKLCRVFSVYYRRVRVLTEPRPHLLPVMYARLYLLQSLERILGVGLSIFNMKPLDYM</sequence>
<comment type="caution">
    <text evidence="2">The sequence shown here is derived from an EMBL/GenBank/DDBJ whole genome shotgun (WGS) entry which is preliminary data.</text>
</comment>
<dbReference type="Proteomes" id="UP001075354">
    <property type="component" value="Chromosome 7"/>
</dbReference>
<dbReference type="InterPro" id="IPR009080">
    <property type="entry name" value="tRNAsynth_Ia_anticodon-bd"/>
</dbReference>
<evidence type="ECO:0000313" key="2">
    <source>
        <dbReference type="EMBL" id="KAJ1526104.1"/>
    </source>
</evidence>
<dbReference type="InterPro" id="IPR008909">
    <property type="entry name" value="DALR_anticod-bd"/>
</dbReference>
<dbReference type="GO" id="GO:0004814">
    <property type="term" value="F:arginine-tRNA ligase activity"/>
    <property type="evidence" value="ECO:0007669"/>
    <property type="project" value="InterPro"/>
</dbReference>
<dbReference type="GO" id="GO:0106217">
    <property type="term" value="P:tRNA C3-cytosine methylation"/>
    <property type="evidence" value="ECO:0007669"/>
    <property type="project" value="TreeGrafter"/>
</dbReference>
<evidence type="ECO:0000259" key="1">
    <source>
        <dbReference type="SMART" id="SM00836"/>
    </source>
</evidence>
<dbReference type="GO" id="GO:0000049">
    <property type="term" value="F:tRNA binding"/>
    <property type="evidence" value="ECO:0007669"/>
    <property type="project" value="TreeGrafter"/>
</dbReference>
<dbReference type="AlphaFoldDB" id="A0AAV7XJ46"/>
<protein>
    <recommendedName>
        <fullName evidence="1">DALR anticodon binding domain-containing protein</fullName>
    </recommendedName>
</protein>
<proteinExistence type="predicted"/>
<dbReference type="PANTHER" id="PTHR16043">
    <property type="entry name" value="DALRD3 PROTEIN"/>
    <property type="match status" value="1"/>
</dbReference>
<dbReference type="GO" id="GO:0006420">
    <property type="term" value="P:arginyl-tRNA aminoacylation"/>
    <property type="evidence" value="ECO:0007669"/>
    <property type="project" value="InterPro"/>
</dbReference>
<keyword evidence="3" id="KW-1185">Reference proteome</keyword>
<name>A0AAV7XJ46_9NEOP</name>
<dbReference type="SMART" id="SM00836">
    <property type="entry name" value="DALR_1"/>
    <property type="match status" value="1"/>
</dbReference>
<dbReference type="PANTHER" id="PTHR16043:SF1">
    <property type="entry name" value="DALR ANTICODON-BINDING DOMAIN-CONTAINING PROTEIN 3"/>
    <property type="match status" value="1"/>
</dbReference>
<dbReference type="Gene3D" id="1.10.730.10">
    <property type="entry name" value="Isoleucyl-tRNA Synthetase, Domain 1"/>
    <property type="match status" value="1"/>
</dbReference>
<accession>A0AAV7XJ46</accession>
<dbReference type="SUPFAM" id="SSF47323">
    <property type="entry name" value="Anticodon-binding domain of a subclass of class I aminoacyl-tRNA synthetases"/>
    <property type="match status" value="1"/>
</dbReference>